<sequence length="329" mass="36432">MGAWGTGLYDDDTACDVRARFREIARLPVPPAEVAARMAREFGMGEAPHAEEEVDFWLALADRFHRYGIDHPPVMATARGIIDSGADLAAKQALDMTAADLARRAAALAALRAAWDAPHPKPRARRMLKGPERLVLTPGEIWAYPTMDHAALPFHWHLYDSRTIGEHFRPDGWGAFAVPDTWHHEGFYARYLIALAHLPKGGGRPTAEQIVAAPLQVIREQVADLDPEGALIYRPQDLRAIWGVHMLKPGKALRLWQAERVGRRAPDPDRARTAVTGPLRQAILRPDGLASMEHLLTLTSFFHQQALCPEPASVGRPDPDLRMSDLLPG</sequence>
<organism evidence="2 3">
    <name type="scientific">Halovulum marinum</name>
    <dbReference type="NCBI Taxonomy" id="2662447"/>
    <lineage>
        <taxon>Bacteria</taxon>
        <taxon>Pseudomonadati</taxon>
        <taxon>Pseudomonadota</taxon>
        <taxon>Alphaproteobacteria</taxon>
        <taxon>Rhodobacterales</taxon>
        <taxon>Paracoccaceae</taxon>
        <taxon>Halovulum</taxon>
    </lineage>
</organism>
<feature type="region of interest" description="Disordered" evidence="1">
    <location>
        <begin position="309"/>
        <end position="329"/>
    </location>
</feature>
<dbReference type="RefSeq" id="WP_154444916.1">
    <property type="nucleotide sequence ID" value="NZ_WIND01000002.1"/>
</dbReference>
<dbReference type="AlphaFoldDB" id="A0A6L5YXQ6"/>
<protein>
    <recommendedName>
        <fullName evidence="4">DUF4259 domain-containing protein</fullName>
    </recommendedName>
</protein>
<evidence type="ECO:0000313" key="2">
    <source>
        <dbReference type="EMBL" id="MSU88652.1"/>
    </source>
</evidence>
<evidence type="ECO:0008006" key="4">
    <source>
        <dbReference type="Google" id="ProtNLM"/>
    </source>
</evidence>
<dbReference type="EMBL" id="WIND01000002">
    <property type="protein sequence ID" value="MSU88652.1"/>
    <property type="molecule type" value="Genomic_DNA"/>
</dbReference>
<keyword evidence="3" id="KW-1185">Reference proteome</keyword>
<dbReference type="Proteomes" id="UP000474957">
    <property type="component" value="Unassembled WGS sequence"/>
</dbReference>
<accession>A0A6L5YXQ6</accession>
<evidence type="ECO:0000313" key="3">
    <source>
        <dbReference type="Proteomes" id="UP000474957"/>
    </source>
</evidence>
<reference evidence="2 3" key="1">
    <citation type="submission" date="2019-10" db="EMBL/GenBank/DDBJ databases">
        <title>Cognatihalovulum marinum gen. nov. sp. nov., a new member of the family Rhodobacteraceae isolated from deep seawater of the Northwest Indian Ocean.</title>
        <authorList>
            <person name="Ruan C."/>
            <person name="Wang J."/>
            <person name="Zheng X."/>
            <person name="Song L."/>
            <person name="Zhu Y."/>
            <person name="Huang Y."/>
            <person name="Lu Z."/>
            <person name="Du W."/>
            <person name="Huang L."/>
            <person name="Dai X."/>
        </authorList>
    </citation>
    <scope>NUCLEOTIDE SEQUENCE [LARGE SCALE GENOMIC DNA]</scope>
    <source>
        <strain evidence="2 3">2CG4</strain>
    </source>
</reference>
<comment type="caution">
    <text evidence="2">The sequence shown here is derived from an EMBL/GenBank/DDBJ whole genome shotgun (WGS) entry which is preliminary data.</text>
</comment>
<proteinExistence type="predicted"/>
<gene>
    <name evidence="2" type="ORF">GE300_03335</name>
</gene>
<evidence type="ECO:0000256" key="1">
    <source>
        <dbReference type="SAM" id="MobiDB-lite"/>
    </source>
</evidence>
<name>A0A6L5YXQ6_9RHOB</name>